<dbReference type="AlphaFoldDB" id="A0A1M5TVC0"/>
<evidence type="ECO:0000313" key="2">
    <source>
        <dbReference type="Proteomes" id="UP000184268"/>
    </source>
</evidence>
<dbReference type="Proteomes" id="UP000184268">
    <property type="component" value="Unassembled WGS sequence"/>
</dbReference>
<protein>
    <submittedName>
        <fullName evidence="1">Uncharacterized protein</fullName>
    </submittedName>
</protein>
<accession>A0A1M5TVC0</accession>
<organism evidence="1 2">
    <name type="scientific">Ferrimonas marina</name>
    <dbReference type="NCBI Taxonomy" id="299255"/>
    <lineage>
        <taxon>Bacteria</taxon>
        <taxon>Pseudomonadati</taxon>
        <taxon>Pseudomonadota</taxon>
        <taxon>Gammaproteobacteria</taxon>
        <taxon>Alteromonadales</taxon>
        <taxon>Ferrimonadaceae</taxon>
        <taxon>Ferrimonas</taxon>
    </lineage>
</organism>
<dbReference type="RefSeq" id="WP_067655934.1">
    <property type="nucleotide sequence ID" value="NZ_FQXG01000003.1"/>
</dbReference>
<keyword evidence="2" id="KW-1185">Reference proteome</keyword>
<reference evidence="1 2" key="1">
    <citation type="submission" date="2016-11" db="EMBL/GenBank/DDBJ databases">
        <authorList>
            <person name="Jaros S."/>
            <person name="Januszkiewicz K."/>
            <person name="Wedrychowicz H."/>
        </authorList>
    </citation>
    <scope>NUCLEOTIDE SEQUENCE [LARGE SCALE GENOMIC DNA]</scope>
    <source>
        <strain evidence="1 2">DSM 16917</strain>
    </source>
</reference>
<evidence type="ECO:0000313" key="1">
    <source>
        <dbReference type="EMBL" id="SHH54727.1"/>
    </source>
</evidence>
<dbReference type="EMBL" id="FQXG01000003">
    <property type="protein sequence ID" value="SHH54727.1"/>
    <property type="molecule type" value="Genomic_DNA"/>
</dbReference>
<gene>
    <name evidence="1" type="ORF">SAMN02745129_2293</name>
</gene>
<dbReference type="STRING" id="299255.SAMN02745129_2293"/>
<name>A0A1M5TVC0_9GAMM</name>
<sequence>MALEQLTADELAEAASFAGIVYDGQPKPGRAYRLPVLFNSQQLYDELVSSGVLMRFALDEDEAETEFHLNRHSPIWMDNQDGSESLYEGLFMRLEEMPEEGTYPLGTCLDTRAIRQAV</sequence>
<proteinExistence type="predicted"/>